<feature type="region of interest" description="Disordered" evidence="1">
    <location>
        <begin position="12"/>
        <end position="41"/>
    </location>
</feature>
<evidence type="ECO:0000313" key="3">
    <source>
        <dbReference type="Proteomes" id="UP000245119"/>
    </source>
</evidence>
<dbReference type="EMBL" id="PZQS01000005">
    <property type="protein sequence ID" value="PVD30816.1"/>
    <property type="molecule type" value="Genomic_DNA"/>
</dbReference>
<reference evidence="2 3" key="1">
    <citation type="submission" date="2018-04" db="EMBL/GenBank/DDBJ databases">
        <title>The genome of golden apple snail Pomacea canaliculata provides insight into stress tolerance and invasive adaptation.</title>
        <authorList>
            <person name="Liu C."/>
            <person name="Liu B."/>
            <person name="Ren Y."/>
            <person name="Zhang Y."/>
            <person name="Wang H."/>
            <person name="Li S."/>
            <person name="Jiang F."/>
            <person name="Yin L."/>
            <person name="Zhang G."/>
            <person name="Qian W."/>
            <person name="Fan W."/>
        </authorList>
    </citation>
    <scope>NUCLEOTIDE SEQUENCE [LARGE SCALE GENOMIC DNA]</scope>
    <source>
        <strain evidence="2">SZHN2017</strain>
        <tissue evidence="2">Muscle</tissue>
    </source>
</reference>
<dbReference type="OrthoDB" id="6084164at2759"/>
<name>A0A2T7PBM6_POMCA</name>
<organism evidence="2 3">
    <name type="scientific">Pomacea canaliculata</name>
    <name type="common">Golden apple snail</name>
    <dbReference type="NCBI Taxonomy" id="400727"/>
    <lineage>
        <taxon>Eukaryota</taxon>
        <taxon>Metazoa</taxon>
        <taxon>Spiralia</taxon>
        <taxon>Lophotrochozoa</taxon>
        <taxon>Mollusca</taxon>
        <taxon>Gastropoda</taxon>
        <taxon>Caenogastropoda</taxon>
        <taxon>Architaenioglossa</taxon>
        <taxon>Ampullarioidea</taxon>
        <taxon>Ampullariidae</taxon>
        <taxon>Pomacea</taxon>
    </lineage>
</organism>
<dbReference type="PANTHER" id="PTHR10559:SF18">
    <property type="entry name" value="TRANSCOBALAMIN II"/>
    <property type="match status" value="1"/>
</dbReference>
<gene>
    <name evidence="2" type="ORF">C0Q70_10091</name>
</gene>
<keyword evidence="3" id="KW-1185">Reference proteome</keyword>
<dbReference type="InterPro" id="IPR051588">
    <property type="entry name" value="Cobalamin_Transport"/>
</dbReference>
<evidence type="ECO:0000313" key="2">
    <source>
        <dbReference type="EMBL" id="PVD30816.1"/>
    </source>
</evidence>
<protein>
    <submittedName>
        <fullName evidence="2">Uncharacterized protein</fullName>
    </submittedName>
</protein>
<sequence>MFLAGVDTFWGKKEVDDKPSKPAKTRPSKPATTKPPTPGDEDKVWPCGLCGSPIDVTLHVENTLKEPFFNESIFLEGLNQRQLFHFLHEAANQNKIFRFSMTHYGAELGFMIDSINGLKSEWVNGKLNYWRILYINGTALEFGVSTFIPEDKDEFIFRSPSSKMKKS</sequence>
<dbReference type="PANTHER" id="PTHR10559">
    <property type="entry name" value="TRANSCOBALAMIN-1/GASTRIC INTRINSIC FACTOR"/>
    <property type="match status" value="1"/>
</dbReference>
<evidence type="ECO:0000256" key="1">
    <source>
        <dbReference type="SAM" id="MobiDB-lite"/>
    </source>
</evidence>
<dbReference type="AlphaFoldDB" id="A0A2T7PBM6"/>
<dbReference type="Gene3D" id="2.170.130.30">
    <property type="match status" value="1"/>
</dbReference>
<accession>A0A2T7PBM6</accession>
<proteinExistence type="predicted"/>
<comment type="caution">
    <text evidence="2">The sequence shown here is derived from an EMBL/GenBank/DDBJ whole genome shotgun (WGS) entry which is preliminary data.</text>
</comment>
<dbReference type="Proteomes" id="UP000245119">
    <property type="component" value="Linkage Group LG5"/>
</dbReference>